<evidence type="ECO:0000256" key="1">
    <source>
        <dbReference type="ARBA" id="ARBA00010996"/>
    </source>
</evidence>
<evidence type="ECO:0000313" key="4">
    <source>
        <dbReference type="EMBL" id="MFD2541498.1"/>
    </source>
</evidence>
<dbReference type="Pfam" id="PF02630">
    <property type="entry name" value="SCO1-SenC"/>
    <property type="match status" value="1"/>
</dbReference>
<dbReference type="PANTHER" id="PTHR12151">
    <property type="entry name" value="ELECTRON TRANSPORT PROTIN SCO1/SENC FAMILY MEMBER"/>
    <property type="match status" value="1"/>
</dbReference>
<dbReference type="EMBL" id="JBHULM010000007">
    <property type="protein sequence ID" value="MFD2541498.1"/>
    <property type="molecule type" value="Genomic_DNA"/>
</dbReference>
<dbReference type="Gene3D" id="3.40.30.10">
    <property type="entry name" value="Glutaredoxin"/>
    <property type="match status" value="1"/>
</dbReference>
<name>A0ABW5JZA9_9FLAO</name>
<dbReference type="InterPro" id="IPR036249">
    <property type="entry name" value="Thioredoxin-like_sf"/>
</dbReference>
<keyword evidence="5" id="KW-1185">Reference proteome</keyword>
<dbReference type="CDD" id="cd02968">
    <property type="entry name" value="SCO"/>
    <property type="match status" value="1"/>
</dbReference>
<dbReference type="PROSITE" id="PS51352">
    <property type="entry name" value="THIOREDOXIN_2"/>
    <property type="match status" value="1"/>
</dbReference>
<dbReference type="PROSITE" id="PS51257">
    <property type="entry name" value="PROKAR_LIPOPROTEIN"/>
    <property type="match status" value="1"/>
</dbReference>
<dbReference type="RefSeq" id="WP_379901267.1">
    <property type="nucleotide sequence ID" value="NZ_JBHULM010000007.1"/>
</dbReference>
<comment type="similarity">
    <text evidence="1">Belongs to the SCO1/2 family.</text>
</comment>
<organism evidence="4 5">
    <name type="scientific">Lacinutrix gracilariae</name>
    <dbReference type="NCBI Taxonomy" id="1747198"/>
    <lineage>
        <taxon>Bacteria</taxon>
        <taxon>Pseudomonadati</taxon>
        <taxon>Bacteroidota</taxon>
        <taxon>Flavobacteriia</taxon>
        <taxon>Flavobacteriales</taxon>
        <taxon>Flavobacteriaceae</taxon>
        <taxon>Lacinutrix</taxon>
    </lineage>
</organism>
<dbReference type="Proteomes" id="UP001597467">
    <property type="component" value="Unassembled WGS sequence"/>
</dbReference>
<feature type="domain" description="Thioredoxin" evidence="3">
    <location>
        <begin position="64"/>
        <end position="229"/>
    </location>
</feature>
<comment type="caution">
    <text evidence="4">The sequence shown here is derived from an EMBL/GenBank/DDBJ whole genome shotgun (WGS) entry which is preliminary data.</text>
</comment>
<evidence type="ECO:0000256" key="2">
    <source>
        <dbReference type="ARBA" id="ARBA00023008"/>
    </source>
</evidence>
<gene>
    <name evidence="4" type="ORF">ACFSSB_04140</name>
</gene>
<dbReference type="SUPFAM" id="SSF52833">
    <property type="entry name" value="Thioredoxin-like"/>
    <property type="match status" value="1"/>
</dbReference>
<evidence type="ECO:0000259" key="3">
    <source>
        <dbReference type="PROSITE" id="PS51352"/>
    </source>
</evidence>
<accession>A0ABW5JZA9</accession>
<proteinExistence type="inferred from homology"/>
<dbReference type="InterPro" id="IPR003782">
    <property type="entry name" value="SCO1/SenC"/>
</dbReference>
<evidence type="ECO:0000313" key="5">
    <source>
        <dbReference type="Proteomes" id="UP001597467"/>
    </source>
</evidence>
<dbReference type="InterPro" id="IPR013766">
    <property type="entry name" value="Thioredoxin_domain"/>
</dbReference>
<reference evidence="5" key="1">
    <citation type="journal article" date="2019" name="Int. J. Syst. Evol. Microbiol.">
        <title>The Global Catalogue of Microorganisms (GCM) 10K type strain sequencing project: providing services to taxonomists for standard genome sequencing and annotation.</title>
        <authorList>
            <consortium name="The Broad Institute Genomics Platform"/>
            <consortium name="The Broad Institute Genome Sequencing Center for Infectious Disease"/>
            <person name="Wu L."/>
            <person name="Ma J."/>
        </authorList>
    </citation>
    <scope>NUCLEOTIDE SEQUENCE [LARGE SCALE GENOMIC DNA]</scope>
    <source>
        <strain evidence="5">KCTC 42808</strain>
    </source>
</reference>
<keyword evidence="2" id="KW-0186">Copper</keyword>
<sequence>MKLLLKRKKNRILLLGLLVLTISCKKQVKKENIKVVETSRVEYLPFYEDESFTPHWLTPGSDEEKSFHKIPDFNLINQLGDTITQNTFQDKIYITDFFYTTCPGICLKMTNNMVKVQEAFKNDNDVVMLSHSVTPSIDSVPALKTYAKNNNVIDNKWHLVTGDRNEIYTLGREHYFVENDLGEIKSMDDFLHTENFLLIDKNKHIRGIYNGLNRASIAQLITDVKALQLEK</sequence>
<dbReference type="PANTHER" id="PTHR12151:SF25">
    <property type="entry name" value="LINALOOL DEHYDRATASE_ISOMERASE DOMAIN-CONTAINING PROTEIN"/>
    <property type="match status" value="1"/>
</dbReference>
<protein>
    <submittedName>
        <fullName evidence="4">SCO family protein</fullName>
    </submittedName>
</protein>